<proteinExistence type="predicted"/>
<gene>
    <name evidence="1" type="ORF">EKG36_02085</name>
</gene>
<evidence type="ECO:0000313" key="2">
    <source>
        <dbReference type="Proteomes" id="UP000267400"/>
    </source>
</evidence>
<evidence type="ECO:0008006" key="3">
    <source>
        <dbReference type="Google" id="ProtNLM"/>
    </source>
</evidence>
<name>A0A431V876_9GAMM</name>
<keyword evidence="2" id="KW-1185">Reference proteome</keyword>
<organism evidence="1 2">
    <name type="scientific">Halomonas nitroreducens</name>
    <dbReference type="NCBI Taxonomy" id="447425"/>
    <lineage>
        <taxon>Bacteria</taxon>
        <taxon>Pseudomonadati</taxon>
        <taxon>Pseudomonadota</taxon>
        <taxon>Gammaproteobacteria</taxon>
        <taxon>Oceanospirillales</taxon>
        <taxon>Halomonadaceae</taxon>
        <taxon>Halomonas</taxon>
    </lineage>
</organism>
<accession>A0A431V876</accession>
<dbReference type="RefSeq" id="WP_126480554.1">
    <property type="nucleotide sequence ID" value="NZ_RXNS01000002.1"/>
</dbReference>
<evidence type="ECO:0000313" key="1">
    <source>
        <dbReference type="EMBL" id="RTR06287.1"/>
    </source>
</evidence>
<dbReference type="OrthoDB" id="9785445at2"/>
<reference evidence="1 2" key="1">
    <citation type="submission" date="2018-12" db="EMBL/GenBank/DDBJ databases">
        <authorList>
            <person name="Yu L."/>
        </authorList>
    </citation>
    <scope>NUCLEOTIDE SEQUENCE [LARGE SCALE GENOMIC DNA]</scope>
    <source>
        <strain evidence="1 2">11S</strain>
    </source>
</reference>
<dbReference type="EMBL" id="RXNS01000002">
    <property type="protein sequence ID" value="RTR06287.1"/>
    <property type="molecule type" value="Genomic_DNA"/>
</dbReference>
<sequence length="178" mass="19653">MSLSRPARSRLKLLALFAVFTLPMAMAWGMVEWRLGIPEGRTAHGTLHPDVPALSNWPLTRVVKDGDDDWLLAFDCPDACPQAADRWWRLHRALGRDAHRVSRLRIGGGSSALPGEAPVAWAGGPPAWRVPGALWILDPEGRAVLRYGAEVETAQVLEDVERLLRLNPEPPVARLHAE</sequence>
<dbReference type="Proteomes" id="UP000267400">
    <property type="component" value="Unassembled WGS sequence"/>
</dbReference>
<dbReference type="AlphaFoldDB" id="A0A431V876"/>
<comment type="caution">
    <text evidence="1">The sequence shown here is derived from an EMBL/GenBank/DDBJ whole genome shotgun (WGS) entry which is preliminary data.</text>
</comment>
<protein>
    <recommendedName>
        <fullName evidence="3">Thioredoxin domain-containing protein</fullName>
    </recommendedName>
</protein>